<sequence>MNTVTVKNLTLGDGIPKIAVPLVAEDSDGLKAALADIRRADFDILEFRADFFKEARNPDYIIERLRETRQALPETPLLFTFRRAEEGGNCPMPESAYFNLIQTAISSGLIDMIDIELFAAADQVKETVAIAKTQGVTVLMCNHDFDNTPPKTEIIGRLKTMQDWGADICKIAVMPHSPADVLILLDATQTMLQEYAIQPLVTISMGKLGMISRLAGATFGSAITFGTAGKASAPGQIGADDLRFILNTLSGEH</sequence>
<dbReference type="KEGG" id="nzl:D0T92_06720"/>
<comment type="similarity">
    <text evidence="4">Belongs to the type-I 3-dehydroquinase family.</text>
</comment>
<keyword evidence="2 4" id="KW-0456">Lyase</keyword>
<dbReference type="OrthoDB" id="9813659at2"/>
<dbReference type="GO" id="GO:0009423">
    <property type="term" value="P:chorismate biosynthetic process"/>
    <property type="evidence" value="ECO:0007669"/>
    <property type="project" value="UniProtKB-UniRule"/>
</dbReference>
<evidence type="ECO:0000256" key="4">
    <source>
        <dbReference type="HAMAP-Rule" id="MF_00214"/>
    </source>
</evidence>
<dbReference type="GO" id="GO:0009073">
    <property type="term" value="P:aromatic amino acid family biosynthetic process"/>
    <property type="evidence" value="ECO:0007669"/>
    <property type="project" value="UniProtKB-KW"/>
</dbReference>
<reference evidence="5 6" key="1">
    <citation type="submission" date="2018-08" db="EMBL/GenBank/DDBJ databases">
        <title>Neisseria zalophi ATCC BAA-2455 complete genome.</title>
        <authorList>
            <person name="Veseli I.A."/>
            <person name="Buttler R."/>
            <person name="Mascarenhas dos Santos A.C."/>
            <person name="Pombert J.-F."/>
        </authorList>
    </citation>
    <scope>NUCLEOTIDE SEQUENCE [LARGE SCALE GENOMIC DNA]</scope>
    <source>
        <strain evidence="5 6">ATCC BAA-2455</strain>
    </source>
</reference>
<dbReference type="GO" id="GO:0008652">
    <property type="term" value="P:amino acid biosynthetic process"/>
    <property type="evidence" value="ECO:0007669"/>
    <property type="project" value="UniProtKB-KW"/>
</dbReference>
<comment type="pathway">
    <text evidence="4">Metabolic intermediate biosynthesis; chorismate biosynthesis; chorismate from D-erythrose 4-phosphate and phosphoenolpyruvate: step 3/7.</text>
</comment>
<feature type="binding site" evidence="4">
    <location>
        <begin position="46"/>
        <end position="48"/>
    </location>
    <ligand>
        <name>3-dehydroquinate</name>
        <dbReference type="ChEBI" id="CHEBI:32364"/>
    </ligand>
</feature>
<dbReference type="AlphaFoldDB" id="A0A5J6PUM4"/>
<accession>A0A5J6PUM4</accession>
<name>A0A5J6PUM4_9NEIS</name>
<dbReference type="PROSITE" id="PS01028">
    <property type="entry name" value="DEHYDROQUINASE_I"/>
    <property type="match status" value="1"/>
</dbReference>
<dbReference type="NCBIfam" id="TIGR01093">
    <property type="entry name" value="aroD"/>
    <property type="match status" value="1"/>
</dbReference>
<dbReference type="EC" id="4.2.1.10" evidence="4"/>
<feature type="active site" description="Schiff-base intermediate with substrate" evidence="4">
    <location>
        <position position="170"/>
    </location>
</feature>
<keyword evidence="3 4" id="KW-0704">Schiff base</keyword>
<evidence type="ECO:0000256" key="3">
    <source>
        <dbReference type="ARBA" id="ARBA00023270"/>
    </source>
</evidence>
<feature type="binding site" evidence="4">
    <location>
        <position position="82"/>
    </location>
    <ligand>
        <name>3-dehydroquinate</name>
        <dbReference type="ChEBI" id="CHEBI:32364"/>
    </ligand>
</feature>
<comment type="subunit">
    <text evidence="4">Homodimer.</text>
</comment>
<dbReference type="InterPro" id="IPR001381">
    <property type="entry name" value="DHquinase_I"/>
</dbReference>
<dbReference type="PANTHER" id="PTHR43699">
    <property type="entry name" value="3-DEHYDROQUINATE DEHYDRATASE"/>
    <property type="match status" value="1"/>
</dbReference>
<dbReference type="Pfam" id="PF01487">
    <property type="entry name" value="DHquinase_I"/>
    <property type="match status" value="1"/>
</dbReference>
<dbReference type="EMBL" id="CP031700">
    <property type="protein sequence ID" value="QEY26245.1"/>
    <property type="molecule type" value="Genomic_DNA"/>
</dbReference>
<feature type="active site" description="Proton donor/acceptor" evidence="4">
    <location>
        <position position="143"/>
    </location>
</feature>
<dbReference type="SUPFAM" id="SSF51569">
    <property type="entry name" value="Aldolase"/>
    <property type="match status" value="1"/>
</dbReference>
<feature type="binding site" evidence="4">
    <location>
        <position position="232"/>
    </location>
    <ligand>
        <name>3-dehydroquinate</name>
        <dbReference type="ChEBI" id="CHEBI:32364"/>
    </ligand>
</feature>
<dbReference type="HAMAP" id="MF_00214">
    <property type="entry name" value="AroD"/>
    <property type="match status" value="1"/>
</dbReference>
<dbReference type="GO" id="GO:0046279">
    <property type="term" value="P:3,4-dihydroxybenzoate biosynthetic process"/>
    <property type="evidence" value="ECO:0007669"/>
    <property type="project" value="TreeGrafter"/>
</dbReference>
<keyword evidence="6" id="KW-1185">Reference proteome</keyword>
<protein>
    <recommendedName>
        <fullName evidence="4">3-dehydroquinate dehydratase</fullName>
        <shortName evidence="4">3-dehydroquinase</shortName>
        <ecNumber evidence="4">4.2.1.10</ecNumber>
    </recommendedName>
    <alternativeName>
        <fullName evidence="4">Type I DHQase</fullName>
    </alternativeName>
    <alternativeName>
        <fullName evidence="4">Type I dehydroquinase</fullName>
        <shortName evidence="4">DHQ1</shortName>
    </alternativeName>
</protein>
<comment type="catalytic activity">
    <reaction evidence="1 4">
        <text>3-dehydroquinate = 3-dehydroshikimate + H2O</text>
        <dbReference type="Rhea" id="RHEA:21096"/>
        <dbReference type="ChEBI" id="CHEBI:15377"/>
        <dbReference type="ChEBI" id="CHEBI:16630"/>
        <dbReference type="ChEBI" id="CHEBI:32364"/>
        <dbReference type="EC" id="4.2.1.10"/>
    </reaction>
</comment>
<dbReference type="GO" id="GO:0003855">
    <property type="term" value="F:3-dehydroquinate dehydratase activity"/>
    <property type="evidence" value="ECO:0007669"/>
    <property type="project" value="UniProtKB-UniRule"/>
</dbReference>
<feature type="binding site" evidence="4">
    <location>
        <position position="213"/>
    </location>
    <ligand>
        <name>3-dehydroquinate</name>
        <dbReference type="ChEBI" id="CHEBI:32364"/>
    </ligand>
</feature>
<proteinExistence type="inferred from homology"/>
<dbReference type="Proteomes" id="UP000325713">
    <property type="component" value="Chromosome"/>
</dbReference>
<dbReference type="InterPro" id="IPR018508">
    <property type="entry name" value="3-dehydroquinate_DH_AS"/>
</dbReference>
<dbReference type="PANTHER" id="PTHR43699:SF1">
    <property type="entry name" value="3-DEHYDROQUINATE DEHYDRATASE"/>
    <property type="match status" value="1"/>
</dbReference>
<dbReference type="Gene3D" id="3.20.20.70">
    <property type="entry name" value="Aldolase class I"/>
    <property type="match status" value="1"/>
</dbReference>
<dbReference type="CDD" id="cd00502">
    <property type="entry name" value="DHQase_I"/>
    <property type="match status" value="1"/>
</dbReference>
<comment type="function">
    <text evidence="4">Involved in the third step of the chorismate pathway, which leads to the biosynthesis of aromatic amino acids. Catalyzes the cis-dehydration of 3-dehydroquinate (DHQ) and introduces the first double bond of the aromatic ring to yield 3-dehydroshikimate.</text>
</comment>
<comment type="caution">
    <text evidence="4">Lacks conserved residue(s) required for the propagation of feature annotation.</text>
</comment>
<feature type="binding site" evidence="4">
    <location>
        <position position="236"/>
    </location>
    <ligand>
        <name>3-dehydroquinate</name>
        <dbReference type="ChEBI" id="CHEBI:32364"/>
    </ligand>
</feature>
<dbReference type="RefSeq" id="WP_151051357.1">
    <property type="nucleotide sequence ID" value="NZ_CP031700.1"/>
</dbReference>
<dbReference type="FunFam" id="3.20.20.70:FF:000047">
    <property type="entry name" value="3-dehydroquinate dehydratase"/>
    <property type="match status" value="1"/>
</dbReference>
<dbReference type="InterPro" id="IPR013785">
    <property type="entry name" value="Aldolase_TIM"/>
</dbReference>
<evidence type="ECO:0000256" key="2">
    <source>
        <dbReference type="ARBA" id="ARBA00023239"/>
    </source>
</evidence>
<organism evidence="5 6">
    <name type="scientific">Neisseria zalophi</name>
    <dbReference type="NCBI Taxonomy" id="640030"/>
    <lineage>
        <taxon>Bacteria</taxon>
        <taxon>Pseudomonadati</taxon>
        <taxon>Pseudomonadota</taxon>
        <taxon>Betaproteobacteria</taxon>
        <taxon>Neisseriales</taxon>
        <taxon>Neisseriaceae</taxon>
        <taxon>Neisseria</taxon>
    </lineage>
</organism>
<gene>
    <name evidence="4" type="primary">aroD</name>
    <name evidence="5" type="ORF">D0T92_06720</name>
</gene>
<dbReference type="InterPro" id="IPR050146">
    <property type="entry name" value="Type-I_3-dehydroquinase"/>
</dbReference>
<evidence type="ECO:0000256" key="1">
    <source>
        <dbReference type="ARBA" id="ARBA00001864"/>
    </source>
</evidence>
<keyword evidence="4" id="KW-0057">Aromatic amino acid biosynthesis</keyword>
<evidence type="ECO:0000313" key="6">
    <source>
        <dbReference type="Proteomes" id="UP000325713"/>
    </source>
</evidence>
<keyword evidence="4" id="KW-0028">Amino-acid biosynthesis</keyword>
<evidence type="ECO:0000313" key="5">
    <source>
        <dbReference type="EMBL" id="QEY26245.1"/>
    </source>
</evidence>
<dbReference type="UniPathway" id="UPA00053">
    <property type="reaction ID" value="UER00086"/>
</dbReference>